<dbReference type="Gene3D" id="1.10.287.1120">
    <property type="entry name" value="Bipartite methylase S protein"/>
    <property type="match status" value="1"/>
</dbReference>
<feature type="coiled-coil region" evidence="4">
    <location>
        <begin position="195"/>
        <end position="222"/>
    </location>
</feature>
<comment type="similarity">
    <text evidence="1">Belongs to the type-I restriction system S methylase family.</text>
</comment>
<feature type="domain" description="Type I restriction modification DNA specificity" evidence="5">
    <location>
        <begin position="54"/>
        <end position="213"/>
    </location>
</feature>
<dbReference type="PATRIC" id="fig|1108963.3.peg.906"/>
<dbReference type="Proteomes" id="UP000003657">
    <property type="component" value="Unassembled WGS sequence"/>
</dbReference>
<keyword evidence="4" id="KW-0175">Coiled coil</keyword>
<gene>
    <name evidence="6" type="ORF">SMXD51_01103</name>
</gene>
<comment type="caution">
    <text evidence="6">The sequence shown here is derived from an EMBL/GenBank/DDBJ whole genome shotgun (WGS) entry which is preliminary data.</text>
</comment>
<dbReference type="HOGENOM" id="CLU_021095_0_2_9"/>
<evidence type="ECO:0000256" key="1">
    <source>
        <dbReference type="ARBA" id="ARBA00010923"/>
    </source>
</evidence>
<name>H7FYH4_9LACO</name>
<organism evidence="6 7">
    <name type="scientific">Ligilactobacillus salivarius SMXD51</name>
    <dbReference type="NCBI Taxonomy" id="1108963"/>
    <lineage>
        <taxon>Bacteria</taxon>
        <taxon>Bacillati</taxon>
        <taxon>Bacillota</taxon>
        <taxon>Bacilli</taxon>
        <taxon>Lactobacillales</taxon>
        <taxon>Lactobacillaceae</taxon>
        <taxon>Ligilactobacillus</taxon>
    </lineage>
</organism>
<dbReference type="SUPFAM" id="SSF116734">
    <property type="entry name" value="DNA methylase specificity domain"/>
    <property type="match status" value="2"/>
</dbReference>
<protein>
    <submittedName>
        <fullName evidence="6">Type I restriction-modification system specificity subunit</fullName>
    </submittedName>
</protein>
<proteinExistence type="inferred from homology"/>
<dbReference type="CDD" id="cd17262">
    <property type="entry name" value="RMtype1_S_Aco12261I-TRD2-CR2"/>
    <property type="match status" value="1"/>
</dbReference>
<evidence type="ECO:0000256" key="4">
    <source>
        <dbReference type="SAM" id="Coils"/>
    </source>
</evidence>
<evidence type="ECO:0000313" key="6">
    <source>
        <dbReference type="EMBL" id="EIA32574.1"/>
    </source>
</evidence>
<feature type="domain" description="Type I restriction modification DNA specificity" evidence="5">
    <location>
        <begin position="242"/>
        <end position="401"/>
    </location>
</feature>
<accession>H7FYH4</accession>
<dbReference type="EMBL" id="AICL01000003">
    <property type="protein sequence ID" value="EIA32574.1"/>
    <property type="molecule type" value="Genomic_DNA"/>
</dbReference>
<sequence length="413" mass="47689">MIEFKIKENVMDNKKNGIPKLRFPGFTGAWEQRKFSEILAKSDGLRRGPFGSALKKEFFISSSEYTVYEQNNAIYNTWKTRYFITPEKFQELHKFQLVPGDFILSGAGTIGRIAQVPANITKGVFNQALIRIRINPEWMDKKFFLIWMQSENMQRKLTQANPGSAMTNLVPMSEIKKWEIIIPSKAEQNKIGEFIQKLNSLIALHQRKLEHLQEQKKGLLQKMFPKNGETVPEVRFPGFTDAWEQRKLGEVVERFDNLRIPVTSSKREKGITPYYGANGIQDYVQGYTHDGEFVLVAEDGANDLQNYPVHYVNGKVWVNNHAHVLQGKNKMVDNLFLVNAIKQIKIETYLVGGSRAKLNADVMMKLPIKVPTFNEQQKIGEYFSKFDTLITLHQRKLDHLELMKKGLLQQMFV</sequence>
<dbReference type="GO" id="GO:0003677">
    <property type="term" value="F:DNA binding"/>
    <property type="evidence" value="ECO:0007669"/>
    <property type="project" value="UniProtKB-KW"/>
</dbReference>
<reference evidence="6 7" key="1">
    <citation type="journal article" date="2012" name="J. Bacteriol.">
        <title>Genome Sequence of Lactobacillus salivarius SMXD51, a Potential Probiotic Strain Isolated from Chicken Cecum, Showing Anti-Campylobacter Activity.</title>
        <authorList>
            <person name="Kergourlay G."/>
            <person name="Messaoudi S."/>
            <person name="Dousset X."/>
            <person name="Prevost H."/>
        </authorList>
    </citation>
    <scope>NUCLEOTIDE SEQUENCE [LARGE SCALE GENOMIC DNA]</scope>
    <source>
        <strain evidence="6 7">SMXD51</strain>
    </source>
</reference>
<evidence type="ECO:0000256" key="3">
    <source>
        <dbReference type="ARBA" id="ARBA00023125"/>
    </source>
</evidence>
<dbReference type="InterPro" id="IPR044946">
    <property type="entry name" value="Restrct_endonuc_typeI_TRD_sf"/>
</dbReference>
<dbReference type="GO" id="GO:0009307">
    <property type="term" value="P:DNA restriction-modification system"/>
    <property type="evidence" value="ECO:0007669"/>
    <property type="project" value="UniProtKB-KW"/>
</dbReference>
<dbReference type="AlphaFoldDB" id="H7FYH4"/>
<dbReference type="REBASE" id="48755">
    <property type="entry name" value="S.Lsa51ORF1108P"/>
</dbReference>
<dbReference type="PANTHER" id="PTHR30408:SF12">
    <property type="entry name" value="TYPE I RESTRICTION ENZYME MJAVIII SPECIFICITY SUBUNIT"/>
    <property type="match status" value="1"/>
</dbReference>
<dbReference type="InterPro" id="IPR052021">
    <property type="entry name" value="Type-I_RS_S_subunit"/>
</dbReference>
<dbReference type="InterPro" id="IPR000055">
    <property type="entry name" value="Restrct_endonuc_typeI_TRD"/>
</dbReference>
<evidence type="ECO:0000256" key="2">
    <source>
        <dbReference type="ARBA" id="ARBA00022747"/>
    </source>
</evidence>
<evidence type="ECO:0000313" key="7">
    <source>
        <dbReference type="Proteomes" id="UP000003657"/>
    </source>
</evidence>
<evidence type="ECO:0000259" key="5">
    <source>
        <dbReference type="Pfam" id="PF01420"/>
    </source>
</evidence>
<keyword evidence="2" id="KW-0680">Restriction system</keyword>
<dbReference type="Pfam" id="PF01420">
    <property type="entry name" value="Methylase_S"/>
    <property type="match status" value="2"/>
</dbReference>
<dbReference type="Gene3D" id="3.90.220.20">
    <property type="entry name" value="DNA methylase specificity domains"/>
    <property type="match status" value="2"/>
</dbReference>
<keyword evidence="3" id="KW-0238">DNA-binding</keyword>
<dbReference type="PANTHER" id="PTHR30408">
    <property type="entry name" value="TYPE-1 RESTRICTION ENZYME ECOKI SPECIFICITY PROTEIN"/>
    <property type="match status" value="1"/>
</dbReference>